<gene>
    <name evidence="1" type="ORF">HGO23_07935</name>
</gene>
<organism evidence="1 2">
    <name type="scientific">Xenorhabdus budapestensis</name>
    <dbReference type="NCBI Taxonomy" id="290110"/>
    <lineage>
        <taxon>Bacteria</taxon>
        <taxon>Pseudomonadati</taxon>
        <taxon>Pseudomonadota</taxon>
        <taxon>Gammaproteobacteria</taxon>
        <taxon>Enterobacterales</taxon>
        <taxon>Morganellaceae</taxon>
        <taxon>Xenorhabdus</taxon>
    </lineage>
</organism>
<reference evidence="1 2" key="1">
    <citation type="submission" date="2021-03" db="EMBL/GenBank/DDBJ databases">
        <title>Complete Genome Sequence Data of Xenorhabdus budapestensis strain C72, a Candidate Biological Control Agent, from China.</title>
        <authorList>
            <person name="LI B."/>
            <person name="WANG S."/>
            <person name="QIU D."/>
        </authorList>
    </citation>
    <scope>NUCLEOTIDE SEQUENCE [LARGE SCALE GENOMIC DNA]</scope>
    <source>
        <strain evidence="1 2">C-7-2</strain>
    </source>
</reference>
<accession>A0ABX7VKW6</accession>
<dbReference type="Proteomes" id="UP000665047">
    <property type="component" value="Chromosome"/>
</dbReference>
<name>A0ABX7VKW6_XENBU</name>
<protein>
    <submittedName>
        <fullName evidence="1">Uncharacterized protein</fullName>
    </submittedName>
</protein>
<sequence length="56" mass="6558">MTTEELVSKLAIEFLRREKMQMHEDEFLEKYIELHAFFKIGLESKGMKSSSGFGTK</sequence>
<proteinExistence type="predicted"/>
<evidence type="ECO:0000313" key="1">
    <source>
        <dbReference type="EMBL" id="QTL41228.1"/>
    </source>
</evidence>
<dbReference type="EMBL" id="CP072455">
    <property type="protein sequence ID" value="QTL41228.1"/>
    <property type="molecule type" value="Genomic_DNA"/>
</dbReference>
<dbReference type="RefSeq" id="WP_209028494.1">
    <property type="nucleotide sequence ID" value="NZ_CP072455.1"/>
</dbReference>
<keyword evidence="2" id="KW-1185">Reference proteome</keyword>
<evidence type="ECO:0000313" key="2">
    <source>
        <dbReference type="Proteomes" id="UP000665047"/>
    </source>
</evidence>